<evidence type="ECO:0000256" key="5">
    <source>
        <dbReference type="PIRSR" id="PIRSR000097-2"/>
    </source>
</evidence>
<dbReference type="AlphaFoldDB" id="A0A554A401"/>
<dbReference type="PRINTS" id="PR00069">
    <property type="entry name" value="ALDKETRDTASE"/>
</dbReference>
<accession>A0A554A401</accession>
<dbReference type="InterPro" id="IPR020471">
    <property type="entry name" value="AKR"/>
</dbReference>
<dbReference type="PIRSF" id="PIRSF000097">
    <property type="entry name" value="AKR"/>
    <property type="match status" value="1"/>
</dbReference>
<evidence type="ECO:0000313" key="9">
    <source>
        <dbReference type="Proteomes" id="UP000318521"/>
    </source>
</evidence>
<feature type="site" description="Lowers pKa of active site Tyr" evidence="6">
    <location>
        <position position="80"/>
    </location>
</feature>
<dbReference type="FunFam" id="3.20.20.100:FF:000015">
    <property type="entry name" value="Oxidoreductase, aldo/keto reductase family"/>
    <property type="match status" value="1"/>
</dbReference>
<comment type="caution">
    <text evidence="8">The sequence shown here is derived from an EMBL/GenBank/DDBJ whole genome shotgun (WGS) entry which is preliminary data.</text>
</comment>
<dbReference type="CDD" id="cd19071">
    <property type="entry name" value="AKR_AKR1-5-like"/>
    <property type="match status" value="1"/>
</dbReference>
<dbReference type="OrthoDB" id="9804790at2"/>
<evidence type="ECO:0000256" key="1">
    <source>
        <dbReference type="ARBA" id="ARBA00007905"/>
    </source>
</evidence>
<feature type="binding site" evidence="5">
    <location>
        <position position="113"/>
    </location>
    <ligand>
        <name>substrate</name>
    </ligand>
</feature>
<dbReference type="PANTHER" id="PTHR43827:SF3">
    <property type="entry name" value="NADP-DEPENDENT OXIDOREDUCTASE DOMAIN-CONTAINING PROTEIN"/>
    <property type="match status" value="1"/>
</dbReference>
<dbReference type="Proteomes" id="UP000318521">
    <property type="component" value="Unassembled WGS sequence"/>
</dbReference>
<proteinExistence type="inferred from homology"/>
<feature type="domain" description="NADP-dependent oxidoreductase" evidence="7">
    <location>
        <begin position="25"/>
        <end position="265"/>
    </location>
</feature>
<evidence type="ECO:0000256" key="6">
    <source>
        <dbReference type="PIRSR" id="PIRSR000097-3"/>
    </source>
</evidence>
<keyword evidence="9" id="KW-1185">Reference proteome</keyword>
<protein>
    <submittedName>
        <fullName evidence="8">Aldo/keto reductase</fullName>
    </submittedName>
</protein>
<dbReference type="InterPro" id="IPR023210">
    <property type="entry name" value="NADP_OxRdtase_dom"/>
</dbReference>
<dbReference type="Gene3D" id="3.20.20.100">
    <property type="entry name" value="NADP-dependent oxidoreductase domain"/>
    <property type="match status" value="1"/>
</dbReference>
<dbReference type="EMBL" id="VLXZ01000001">
    <property type="protein sequence ID" value="TSB48407.1"/>
    <property type="molecule type" value="Genomic_DNA"/>
</dbReference>
<keyword evidence="2" id="KW-0521">NADP</keyword>
<evidence type="ECO:0000256" key="3">
    <source>
        <dbReference type="ARBA" id="ARBA00023002"/>
    </source>
</evidence>
<evidence type="ECO:0000259" key="7">
    <source>
        <dbReference type="Pfam" id="PF00248"/>
    </source>
</evidence>
<dbReference type="Pfam" id="PF00248">
    <property type="entry name" value="Aldo_ket_red"/>
    <property type="match status" value="1"/>
</dbReference>
<reference evidence="8 9" key="1">
    <citation type="submission" date="2019-07" db="EMBL/GenBank/DDBJ databases">
        <authorList>
            <person name="Park Y.J."/>
            <person name="Jeong S.E."/>
            <person name="Jung H.S."/>
        </authorList>
    </citation>
    <scope>NUCLEOTIDE SEQUENCE [LARGE SCALE GENOMIC DNA]</scope>
    <source>
        <strain evidence="9">P16(2019)</strain>
    </source>
</reference>
<dbReference type="PANTHER" id="PTHR43827">
    <property type="entry name" value="2,5-DIKETO-D-GLUCONIC ACID REDUCTASE"/>
    <property type="match status" value="1"/>
</dbReference>
<dbReference type="GO" id="GO:0016616">
    <property type="term" value="F:oxidoreductase activity, acting on the CH-OH group of donors, NAD or NADP as acceptor"/>
    <property type="evidence" value="ECO:0007669"/>
    <property type="project" value="UniProtKB-ARBA"/>
</dbReference>
<dbReference type="RefSeq" id="WP_143846752.1">
    <property type="nucleotide sequence ID" value="NZ_VLXZ01000001.1"/>
</dbReference>
<organism evidence="8 9">
    <name type="scientific">Alkalicoccobacillus porphyridii</name>
    <dbReference type="NCBI Taxonomy" id="2597270"/>
    <lineage>
        <taxon>Bacteria</taxon>
        <taxon>Bacillati</taxon>
        <taxon>Bacillota</taxon>
        <taxon>Bacilli</taxon>
        <taxon>Bacillales</taxon>
        <taxon>Bacillaceae</taxon>
        <taxon>Alkalicoccobacillus</taxon>
    </lineage>
</organism>
<feature type="active site" description="Proton donor" evidence="4">
    <location>
        <position position="52"/>
    </location>
</feature>
<gene>
    <name evidence="8" type="ORF">FN960_02305</name>
</gene>
<sequence>MTSLQTTLTLSDGHRIPIFGLGVYKMTDEEASFSVHKALRYGYRLIDTAAMYENERAVGSAIREAVVQGIPEEEIYVTTKVWKTELGYEKTKRALEVSYEKLGLGKINLVLIHWPGTAKENAESWRAMEELVHEGKVDSIGVSNFSEDQLDTLLESAVIKPVVNQVECHPILSQEKLHQYCQEQDIILQSWSPLMRGRLTDHPVLKEIADHYDKDTAQVILRWNIQREIVPIPKSSKEERIESNANIFDFELTDKQMDQITKLNEEKGVHG</sequence>
<evidence type="ECO:0000256" key="2">
    <source>
        <dbReference type="ARBA" id="ARBA00022857"/>
    </source>
</evidence>
<name>A0A554A401_9BACI</name>
<dbReference type="PROSITE" id="PS00798">
    <property type="entry name" value="ALDOKETO_REDUCTASE_1"/>
    <property type="match status" value="1"/>
</dbReference>
<evidence type="ECO:0000313" key="8">
    <source>
        <dbReference type="EMBL" id="TSB48407.1"/>
    </source>
</evidence>
<dbReference type="InterPro" id="IPR036812">
    <property type="entry name" value="NAD(P)_OxRdtase_dom_sf"/>
</dbReference>
<dbReference type="InterPro" id="IPR018170">
    <property type="entry name" value="Aldo/ket_reductase_CS"/>
</dbReference>
<comment type="similarity">
    <text evidence="1">Belongs to the aldo/keto reductase family.</text>
</comment>
<evidence type="ECO:0000256" key="4">
    <source>
        <dbReference type="PIRSR" id="PIRSR000097-1"/>
    </source>
</evidence>
<keyword evidence="3" id="KW-0560">Oxidoreductase</keyword>
<dbReference type="PROSITE" id="PS00063">
    <property type="entry name" value="ALDOKETO_REDUCTASE_3"/>
    <property type="match status" value="1"/>
</dbReference>
<dbReference type="SUPFAM" id="SSF51430">
    <property type="entry name" value="NAD(P)-linked oxidoreductase"/>
    <property type="match status" value="1"/>
</dbReference>